<keyword evidence="6" id="KW-0238">DNA-binding</keyword>
<evidence type="ECO:0000256" key="7">
    <source>
        <dbReference type="ARBA" id="ARBA00023242"/>
    </source>
</evidence>
<dbReference type="FunFam" id="3.30.160.60:FF:000446">
    <property type="entry name" value="Zinc finger protein"/>
    <property type="match status" value="1"/>
</dbReference>
<dbReference type="Gene3D" id="3.30.160.60">
    <property type="entry name" value="Classic Zinc Finger"/>
    <property type="match status" value="3"/>
</dbReference>
<comment type="subcellular location">
    <subcellularLocation>
        <location evidence="1">Nucleus</location>
    </subcellularLocation>
</comment>
<dbReference type="GO" id="GO:0005634">
    <property type="term" value="C:nucleus"/>
    <property type="evidence" value="ECO:0007669"/>
    <property type="project" value="UniProtKB-SubCell"/>
</dbReference>
<dbReference type="OrthoDB" id="3437960at2759"/>
<evidence type="ECO:0000256" key="6">
    <source>
        <dbReference type="ARBA" id="ARBA00023125"/>
    </source>
</evidence>
<dbReference type="PANTHER" id="PTHR24388">
    <property type="entry name" value="ZINC FINGER PROTEIN"/>
    <property type="match status" value="1"/>
</dbReference>
<dbReference type="GeneID" id="111592215"/>
<dbReference type="InterPro" id="IPR050527">
    <property type="entry name" value="Snail/Krueppel_Znf"/>
</dbReference>
<dbReference type="RefSeq" id="XP_023160056.2">
    <property type="nucleotide sequence ID" value="XM_023304288.2"/>
</dbReference>
<feature type="domain" description="C2H2-type" evidence="10">
    <location>
        <begin position="300"/>
        <end position="327"/>
    </location>
</feature>
<dbReference type="GO" id="GO:0000981">
    <property type="term" value="F:DNA-binding transcription factor activity, RNA polymerase II-specific"/>
    <property type="evidence" value="ECO:0007669"/>
    <property type="project" value="TreeGrafter"/>
</dbReference>
<dbReference type="PROSITE" id="PS00028">
    <property type="entry name" value="ZINC_FINGER_C2H2_1"/>
    <property type="match status" value="3"/>
</dbReference>
<keyword evidence="4 9" id="KW-0863">Zinc-finger</keyword>
<keyword evidence="3" id="KW-0677">Repeat</keyword>
<dbReference type="InterPro" id="IPR036236">
    <property type="entry name" value="Znf_C2H2_sf"/>
</dbReference>
<sequence length="387" mass="46047">MSRDYINNNYIESARVYLKLGEPNEIIIKCCMCNTVGLTDWLLFLSHLKTSHAADQWQEQRAPNLDTEVQAEVELELQNLKEMNSVDKHTNVETDTDESVFEEKSLNVKVEGVVQDVLIFEEPEAEKPNQPFYSMLRTPPELLLDFIDQIRQHEYLWREEYRNEDFKAERMESAEEISQTLAERFKVSHSTHVICRSVCTLLKWFQKQHAMHKDNSSFRCRYQNYYDKLLEFLPTQDIQMVNCDECERRFYNEEQLRRHKYRTHSGSYPYVCDVCHVGFPHACKLRLHRIRYHEDKSKRWQCTFCSYCAANKWDLRAHLPTHSGERNYTCEICGVSTKSSSSLAVHRRTHLPHAVNCPYCPKKYRENYLLKCHIKKMHALELEDELE</sequence>
<dbReference type="PANTHER" id="PTHR24388:SF54">
    <property type="entry name" value="PROTEIN ESCARGOT"/>
    <property type="match status" value="1"/>
</dbReference>
<accession>A0A6J1LA45</accession>
<evidence type="ECO:0000256" key="4">
    <source>
        <dbReference type="ARBA" id="ARBA00022771"/>
    </source>
</evidence>
<keyword evidence="7" id="KW-0539">Nucleus</keyword>
<reference evidence="12 13" key="1">
    <citation type="submission" date="2025-04" db="UniProtKB">
        <authorList>
            <consortium name="RefSeq"/>
        </authorList>
    </citation>
    <scope>IDENTIFICATION</scope>
    <source>
        <strain evidence="12 13">15085-1641.00</strain>
        <tissue evidence="12 13">Whole body</tissue>
    </source>
</reference>
<dbReference type="GO" id="GO:0008270">
    <property type="term" value="F:zinc ion binding"/>
    <property type="evidence" value="ECO:0007669"/>
    <property type="project" value="UniProtKB-KW"/>
</dbReference>
<evidence type="ECO:0000256" key="9">
    <source>
        <dbReference type="PROSITE-ProRule" id="PRU00042"/>
    </source>
</evidence>
<dbReference type="SMART" id="SM00355">
    <property type="entry name" value="ZnF_C2H2"/>
    <property type="match status" value="6"/>
</dbReference>
<keyword evidence="2" id="KW-0479">Metal-binding</keyword>
<proteinExistence type="inferred from homology"/>
<dbReference type="Proteomes" id="UP000504633">
    <property type="component" value="Unplaced"/>
</dbReference>
<gene>
    <name evidence="12 13" type="primary">LOC111592215</name>
</gene>
<dbReference type="GO" id="GO:0000978">
    <property type="term" value="F:RNA polymerase II cis-regulatory region sequence-specific DNA binding"/>
    <property type="evidence" value="ECO:0007669"/>
    <property type="project" value="TreeGrafter"/>
</dbReference>
<dbReference type="RefSeq" id="XP_023160055.2">
    <property type="nucleotide sequence ID" value="XM_023304287.2"/>
</dbReference>
<evidence type="ECO:0000256" key="2">
    <source>
        <dbReference type="ARBA" id="ARBA00022723"/>
    </source>
</evidence>
<dbReference type="InterPro" id="IPR013087">
    <property type="entry name" value="Znf_C2H2_type"/>
</dbReference>
<dbReference type="SUPFAM" id="SSF57667">
    <property type="entry name" value="beta-beta-alpha zinc fingers"/>
    <property type="match status" value="2"/>
</dbReference>
<evidence type="ECO:0000313" key="13">
    <source>
        <dbReference type="RefSeq" id="XP_023160056.2"/>
    </source>
</evidence>
<evidence type="ECO:0000256" key="5">
    <source>
        <dbReference type="ARBA" id="ARBA00022833"/>
    </source>
</evidence>
<evidence type="ECO:0000259" key="10">
    <source>
        <dbReference type="PROSITE" id="PS50157"/>
    </source>
</evidence>
<dbReference type="AlphaFoldDB" id="A0A6J1LA45"/>
<organism evidence="11 13">
    <name type="scientific">Drosophila hydei</name>
    <name type="common">Fruit fly</name>
    <dbReference type="NCBI Taxonomy" id="7224"/>
    <lineage>
        <taxon>Eukaryota</taxon>
        <taxon>Metazoa</taxon>
        <taxon>Ecdysozoa</taxon>
        <taxon>Arthropoda</taxon>
        <taxon>Hexapoda</taxon>
        <taxon>Insecta</taxon>
        <taxon>Pterygota</taxon>
        <taxon>Neoptera</taxon>
        <taxon>Endopterygota</taxon>
        <taxon>Diptera</taxon>
        <taxon>Brachycera</taxon>
        <taxon>Muscomorpha</taxon>
        <taxon>Ephydroidea</taxon>
        <taxon>Drosophilidae</taxon>
        <taxon>Drosophila</taxon>
    </lineage>
</organism>
<dbReference type="KEGG" id="dhe:111592215"/>
<evidence type="ECO:0000256" key="1">
    <source>
        <dbReference type="ARBA" id="ARBA00004123"/>
    </source>
</evidence>
<feature type="domain" description="C2H2-type" evidence="10">
    <location>
        <begin position="270"/>
        <end position="298"/>
    </location>
</feature>
<dbReference type="PROSITE" id="PS50157">
    <property type="entry name" value="ZINC_FINGER_C2H2_2"/>
    <property type="match status" value="4"/>
</dbReference>
<evidence type="ECO:0000313" key="11">
    <source>
        <dbReference type="Proteomes" id="UP000504633"/>
    </source>
</evidence>
<feature type="domain" description="C2H2-type" evidence="10">
    <location>
        <begin position="241"/>
        <end position="269"/>
    </location>
</feature>
<feature type="domain" description="C2H2-type" evidence="10">
    <location>
        <begin position="328"/>
        <end position="350"/>
    </location>
</feature>
<comment type="similarity">
    <text evidence="8">Belongs to the snail C2H2-type zinc-finger protein family.</text>
</comment>
<keyword evidence="11" id="KW-1185">Reference proteome</keyword>
<keyword evidence="5" id="KW-0862">Zinc</keyword>
<evidence type="ECO:0000256" key="3">
    <source>
        <dbReference type="ARBA" id="ARBA00022737"/>
    </source>
</evidence>
<evidence type="ECO:0000313" key="12">
    <source>
        <dbReference type="RefSeq" id="XP_023160055.2"/>
    </source>
</evidence>
<name>A0A6J1LA45_DROHY</name>
<protein>
    <submittedName>
        <fullName evidence="12 13">PR domain zinc finger protein 5 isoform X1</fullName>
    </submittedName>
</protein>
<dbReference type="Pfam" id="PF00096">
    <property type="entry name" value="zf-C2H2"/>
    <property type="match status" value="2"/>
</dbReference>
<evidence type="ECO:0000256" key="8">
    <source>
        <dbReference type="ARBA" id="ARBA00037948"/>
    </source>
</evidence>